<keyword evidence="3" id="KW-1185">Reference proteome</keyword>
<dbReference type="Gene3D" id="3.40.50.720">
    <property type="entry name" value="NAD(P)-binding Rossmann-like Domain"/>
    <property type="match status" value="1"/>
</dbReference>
<evidence type="ECO:0000313" key="3">
    <source>
        <dbReference type="Proteomes" id="UP000660611"/>
    </source>
</evidence>
<dbReference type="EMBL" id="BONQ01000081">
    <property type="protein sequence ID" value="GIG47240.1"/>
    <property type="molecule type" value="Genomic_DNA"/>
</dbReference>
<sequence>MSTAFESVAGTRPRIRRDTLFTAAYDGVLFHNSSGGFKITSSSAYRLAALLVPFLDGSRTVAELCAKLPDPQRTMVGELVGALLSRGFARDIPAGEADPAAVLGADVAKRFAAQIGYIDHYTDGAPHRFAAFRNTTAVVVGDGPIAEACVLGLVRNGMARVAVTGHHDGRAAAEAAELDAVVLDRRCPEPTWADLADADIVLVAGGADAARRTHRLLAAGIPAGKTLLPAWTFGRRAVVGPAGGAGRRGCWYCAMLRLTANDDSDAAAEIWRGVAVGGPAPDTAAGPLAAMIGNLLAFEVFRLSTGALPAETDGRLIVQDLESLDVVSEELLPHPRCVYCPTEPAPELPRQITLDGPRPAADDGTDAGTDAAAEQLSARDRLVQPRIGVFQRYQDEDWDQLPVKIATLVFTDPDGTARQVNAFDVHHLVGARTRALAHAAVTYADRLGAPRSGIGATVTGATVTGRSLIHHGPVDVPRAQVEPFGAANAGRVAEPTRAGAGAGFDAAAAIADGLSSALAYAALQGAICGAAPSRVPLAGLGEDPELRFLTRAAVNLGVTADLLDLAASAPGGVHVLLARCTEPRAGAKLWALAAGPSWREAAVRALCDLVGQVQLRQQSPDPQATDGRDEFLTDFDPDTLATAGVAAARIDAVGAWQDVLAALAAAGTDVVVVPTGGADLPAYGLHTVRVVLTDRA</sequence>
<dbReference type="InterPro" id="IPR022291">
    <property type="entry name" value="Bacteriocin_synth_cyclodeHase"/>
</dbReference>
<comment type="caution">
    <text evidence="2">The sequence shown here is derived from an EMBL/GenBank/DDBJ whole genome shotgun (WGS) entry which is preliminary data.</text>
</comment>
<name>A0A919PRP1_9ACTN</name>
<dbReference type="RefSeq" id="WP_203848962.1">
    <property type="nucleotide sequence ID" value="NZ_BAAAVW010000017.1"/>
</dbReference>
<dbReference type="SUPFAM" id="SSF51735">
    <property type="entry name" value="NAD(P)-binding Rossmann-fold domains"/>
    <property type="match status" value="1"/>
</dbReference>
<evidence type="ECO:0000259" key="1">
    <source>
        <dbReference type="PROSITE" id="PS51664"/>
    </source>
</evidence>
<protein>
    <recommendedName>
        <fullName evidence="1">YcaO domain-containing protein</fullName>
    </recommendedName>
</protein>
<evidence type="ECO:0000313" key="2">
    <source>
        <dbReference type="EMBL" id="GIG47240.1"/>
    </source>
</evidence>
<gene>
    <name evidence="2" type="ORF">Dsi01nite_052810</name>
</gene>
<dbReference type="Proteomes" id="UP000660611">
    <property type="component" value="Unassembled WGS sequence"/>
</dbReference>
<proteinExistence type="predicted"/>
<dbReference type="PROSITE" id="PS51664">
    <property type="entry name" value="YCAO"/>
    <property type="match status" value="1"/>
</dbReference>
<dbReference type="AlphaFoldDB" id="A0A919PRP1"/>
<accession>A0A919PRP1</accession>
<dbReference type="InterPro" id="IPR036291">
    <property type="entry name" value="NAD(P)-bd_dom_sf"/>
</dbReference>
<dbReference type="InterPro" id="IPR003776">
    <property type="entry name" value="YcaO-like_dom"/>
</dbReference>
<reference evidence="2" key="1">
    <citation type="submission" date="2021-01" db="EMBL/GenBank/DDBJ databases">
        <title>Whole genome shotgun sequence of Dactylosporangium siamense NBRC 106093.</title>
        <authorList>
            <person name="Komaki H."/>
            <person name="Tamura T."/>
        </authorList>
    </citation>
    <scope>NUCLEOTIDE SEQUENCE</scope>
    <source>
        <strain evidence="2">NBRC 106093</strain>
    </source>
</reference>
<dbReference type="NCBIfam" id="TIGR03882">
    <property type="entry name" value="cyclo_dehyd_2"/>
    <property type="match status" value="1"/>
</dbReference>
<organism evidence="2 3">
    <name type="scientific">Dactylosporangium siamense</name>
    <dbReference type="NCBI Taxonomy" id="685454"/>
    <lineage>
        <taxon>Bacteria</taxon>
        <taxon>Bacillati</taxon>
        <taxon>Actinomycetota</taxon>
        <taxon>Actinomycetes</taxon>
        <taxon>Micromonosporales</taxon>
        <taxon>Micromonosporaceae</taxon>
        <taxon>Dactylosporangium</taxon>
    </lineage>
</organism>
<feature type="domain" description="YcaO" evidence="1">
    <location>
        <begin position="364"/>
        <end position="696"/>
    </location>
</feature>